<organism evidence="2 3">
    <name type="scientific">Pisolithus tinctorius Marx 270</name>
    <dbReference type="NCBI Taxonomy" id="870435"/>
    <lineage>
        <taxon>Eukaryota</taxon>
        <taxon>Fungi</taxon>
        <taxon>Dikarya</taxon>
        <taxon>Basidiomycota</taxon>
        <taxon>Agaricomycotina</taxon>
        <taxon>Agaricomycetes</taxon>
        <taxon>Agaricomycetidae</taxon>
        <taxon>Boletales</taxon>
        <taxon>Sclerodermatineae</taxon>
        <taxon>Pisolithaceae</taxon>
        <taxon>Pisolithus</taxon>
    </lineage>
</organism>
<dbReference type="Proteomes" id="UP000054217">
    <property type="component" value="Unassembled WGS sequence"/>
</dbReference>
<evidence type="ECO:0008006" key="4">
    <source>
        <dbReference type="Google" id="ProtNLM"/>
    </source>
</evidence>
<gene>
    <name evidence="2" type="ORF">M404DRAFT_23382</name>
</gene>
<keyword evidence="3" id="KW-1185">Reference proteome</keyword>
<reference evidence="2 3" key="1">
    <citation type="submission" date="2014-04" db="EMBL/GenBank/DDBJ databases">
        <authorList>
            <consortium name="DOE Joint Genome Institute"/>
            <person name="Kuo A."/>
            <person name="Kohler A."/>
            <person name="Costa M.D."/>
            <person name="Nagy L.G."/>
            <person name="Floudas D."/>
            <person name="Copeland A."/>
            <person name="Barry K.W."/>
            <person name="Cichocki N."/>
            <person name="Veneault-Fourrey C."/>
            <person name="LaButti K."/>
            <person name="Lindquist E.A."/>
            <person name="Lipzen A."/>
            <person name="Lundell T."/>
            <person name="Morin E."/>
            <person name="Murat C."/>
            <person name="Sun H."/>
            <person name="Tunlid A."/>
            <person name="Henrissat B."/>
            <person name="Grigoriev I.V."/>
            <person name="Hibbett D.S."/>
            <person name="Martin F."/>
            <person name="Nordberg H.P."/>
            <person name="Cantor M.N."/>
            <person name="Hua S.X."/>
        </authorList>
    </citation>
    <scope>NUCLEOTIDE SEQUENCE [LARGE SCALE GENOMIC DNA]</scope>
    <source>
        <strain evidence="2 3">Marx 270</strain>
    </source>
</reference>
<dbReference type="InParanoid" id="A0A0C3PHY0"/>
<evidence type="ECO:0000313" key="3">
    <source>
        <dbReference type="Proteomes" id="UP000054217"/>
    </source>
</evidence>
<sequence>MTPSSSPSAPATVMATRHPDFYFENGTYIILVEDSLYKLNHDILVNESAFFSDLFSLGKFVPEDKDGEGCADQNPIIVKDGFLTTEIFDLFLEIKFTCPRPPAKYSADDLKNLLEFIRKFQCTTCLLSFVTSCIIEKSFSFHPSELIYLGIEYRIQVLFERGFMRLCDLPLTKIKKVHRRWMGMETYIAYVYVRSHLDEYVCTVAVEAPPIIHAACCQDHKGCEEDWGAVWWNGMGRLLLNGRSPYSFDNAINLFKKLQFGHVGKDCKREEERSLASTPRMNLPPSVMREREPFYPILTLTCTAIRYPCSPCTSHRLRISPPPVPQKNTVRRMPHDNAATGTTPPIVEEECEDKDVTTSQNTGTPCVAGEFCAALDTLFDTLGDTHNWFVFCINLNDSQLPNQLEG</sequence>
<dbReference type="OrthoDB" id="3044562at2759"/>
<protein>
    <recommendedName>
        <fullName evidence="4">BTB domain-containing protein</fullName>
    </recommendedName>
</protein>
<dbReference type="EMBL" id="KN831958">
    <property type="protein sequence ID" value="KIO08106.1"/>
    <property type="molecule type" value="Genomic_DNA"/>
</dbReference>
<evidence type="ECO:0000313" key="2">
    <source>
        <dbReference type="EMBL" id="KIO08106.1"/>
    </source>
</evidence>
<evidence type="ECO:0000256" key="1">
    <source>
        <dbReference type="SAM" id="MobiDB-lite"/>
    </source>
</evidence>
<feature type="region of interest" description="Disordered" evidence="1">
    <location>
        <begin position="320"/>
        <end position="344"/>
    </location>
</feature>
<proteinExistence type="predicted"/>
<reference evidence="3" key="2">
    <citation type="submission" date="2015-01" db="EMBL/GenBank/DDBJ databases">
        <title>Evolutionary Origins and Diversification of the Mycorrhizal Mutualists.</title>
        <authorList>
            <consortium name="DOE Joint Genome Institute"/>
            <consortium name="Mycorrhizal Genomics Consortium"/>
            <person name="Kohler A."/>
            <person name="Kuo A."/>
            <person name="Nagy L.G."/>
            <person name="Floudas D."/>
            <person name="Copeland A."/>
            <person name="Barry K.W."/>
            <person name="Cichocki N."/>
            <person name="Veneault-Fourrey C."/>
            <person name="LaButti K."/>
            <person name="Lindquist E.A."/>
            <person name="Lipzen A."/>
            <person name="Lundell T."/>
            <person name="Morin E."/>
            <person name="Murat C."/>
            <person name="Riley R."/>
            <person name="Ohm R."/>
            <person name="Sun H."/>
            <person name="Tunlid A."/>
            <person name="Henrissat B."/>
            <person name="Grigoriev I.V."/>
            <person name="Hibbett D.S."/>
            <person name="Martin F."/>
        </authorList>
    </citation>
    <scope>NUCLEOTIDE SEQUENCE [LARGE SCALE GENOMIC DNA]</scope>
    <source>
        <strain evidence="3">Marx 270</strain>
    </source>
</reference>
<dbReference type="AlphaFoldDB" id="A0A0C3PHY0"/>
<dbReference type="HOGENOM" id="CLU_678126_0_0_1"/>
<accession>A0A0C3PHY0</accession>
<name>A0A0C3PHY0_PISTI</name>